<dbReference type="GO" id="GO:0019068">
    <property type="term" value="P:virion assembly"/>
    <property type="evidence" value="ECO:0007669"/>
    <property type="project" value="InterPro"/>
</dbReference>
<dbReference type="Pfam" id="PF05136">
    <property type="entry name" value="Phage_portal_2"/>
    <property type="match status" value="1"/>
</dbReference>
<organism evidence="2 3">
    <name type="scientific">Candidatus Gottesmanbacteria bacterium GW2011_GWB1_49_7</name>
    <dbReference type="NCBI Taxonomy" id="1618448"/>
    <lineage>
        <taxon>Bacteria</taxon>
        <taxon>Candidatus Gottesmaniibacteriota</taxon>
    </lineage>
</organism>
<dbReference type="AlphaFoldDB" id="A0A0G1Z1U3"/>
<dbReference type="GO" id="GO:0005198">
    <property type="term" value="F:structural molecule activity"/>
    <property type="evidence" value="ECO:0007669"/>
    <property type="project" value="InterPro"/>
</dbReference>
<sequence length="488" mass="54279">MSQWVTNAADADADIIYDLPTLRERSRDLVRNVPIATGAIGTALSNVVGTGLKLQSRIDYEYLGLTEEQADAWQDHVEREWRLFSESQECDYARTLNFAGIQGLAFRQTLENGDAFILTPRIKRGKTPYSLRLQIVEADRVCNNNRAPDKSGLIAGVEKNDQTGEPLRYHIMNQHPDSPYVSPGRYTWEIVDAFGSKTGLRNVLHLFDVLRPGQTRGVPFLAPVIETLKLLDRYRDAELMAAVVAALFTVFVESESGGGLDDIDITGGQGDETGAAADDKDLKLGNGAIVGLRQGEKVAFANPGRPNASFDPFTRSILEQIGSALNIPYEVLIRHFTSSYSASRAALLEAWRFFKTRRSWLVFMLCQPVFEIWLYEAVALGRIAAPGYFSDPLISKAYANAIWVGDSPGYVDPEKDVGSARERIDGCLSTYDEETALLTGGDFESNIRQRRKEKKMLEYAGLWPPQQYESAKKPAMNPQNQEIAHADN</sequence>
<feature type="region of interest" description="Disordered" evidence="1">
    <location>
        <begin position="468"/>
        <end position="488"/>
    </location>
</feature>
<dbReference type="PATRIC" id="fig|1618448.3.peg.547"/>
<proteinExistence type="predicted"/>
<comment type="caution">
    <text evidence="2">The sequence shown here is derived from an EMBL/GenBank/DDBJ whole genome shotgun (WGS) entry which is preliminary data.</text>
</comment>
<dbReference type="NCBIfam" id="TIGR01539">
    <property type="entry name" value="portal_lambda"/>
    <property type="match status" value="1"/>
</dbReference>
<reference evidence="2 3" key="1">
    <citation type="journal article" date="2015" name="Nature">
        <title>rRNA introns, odd ribosomes, and small enigmatic genomes across a large radiation of phyla.</title>
        <authorList>
            <person name="Brown C.T."/>
            <person name="Hug L.A."/>
            <person name="Thomas B.C."/>
            <person name="Sharon I."/>
            <person name="Castelle C.J."/>
            <person name="Singh A."/>
            <person name="Wilkins M.J."/>
            <person name="Williams K.H."/>
            <person name="Banfield J.F."/>
        </authorList>
    </citation>
    <scope>NUCLEOTIDE SEQUENCE [LARGE SCALE GENOMIC DNA]</scope>
</reference>
<evidence type="ECO:0000313" key="2">
    <source>
        <dbReference type="EMBL" id="KKW12669.1"/>
    </source>
</evidence>
<dbReference type="InterPro" id="IPR006429">
    <property type="entry name" value="Phage_lambda_portal"/>
</dbReference>
<name>A0A0G1Z1U3_9BACT</name>
<dbReference type="Proteomes" id="UP000034588">
    <property type="component" value="Unassembled WGS sequence"/>
</dbReference>
<accession>A0A0G1Z1U3</accession>
<evidence type="ECO:0000313" key="3">
    <source>
        <dbReference type="Proteomes" id="UP000034588"/>
    </source>
</evidence>
<gene>
    <name evidence="2" type="ORF">UY48_C0010G0021</name>
</gene>
<dbReference type="EMBL" id="LCQD01000010">
    <property type="protein sequence ID" value="KKW12669.1"/>
    <property type="molecule type" value="Genomic_DNA"/>
</dbReference>
<protein>
    <submittedName>
        <fullName evidence="2">Phage portal protein, lambda family</fullName>
    </submittedName>
</protein>
<evidence type="ECO:0000256" key="1">
    <source>
        <dbReference type="SAM" id="MobiDB-lite"/>
    </source>
</evidence>